<evidence type="ECO:0000313" key="2">
    <source>
        <dbReference type="EMBL" id="BAM19416.1"/>
    </source>
</evidence>
<dbReference type="AlphaFoldDB" id="I4DNC6"/>
<dbReference type="EMBL" id="AK402848">
    <property type="protein sequence ID" value="BAM19416.1"/>
    <property type="molecule type" value="mRNA"/>
</dbReference>
<feature type="non-terminal residue" evidence="2">
    <location>
        <position position="1"/>
    </location>
</feature>
<feature type="region of interest" description="Disordered" evidence="1">
    <location>
        <begin position="55"/>
        <end position="104"/>
    </location>
</feature>
<reference evidence="2" key="1">
    <citation type="journal article" date="2012" name="BMC Biol.">
        <title>Comprehensive microarray-based analysis for stage-specific larval camouflage pattern-associated genes in the swallowtail butterfly, Papilio xuthus.</title>
        <authorList>
            <person name="Futahashi R."/>
            <person name="Shirataki H."/>
            <person name="Narita T."/>
            <person name="Mita K."/>
            <person name="Fujiwara H."/>
        </authorList>
    </citation>
    <scope>NUCLEOTIDE SEQUENCE</scope>
    <source>
        <tissue evidence="2">Epidermis</tissue>
    </source>
</reference>
<sequence length="126" mass="13976">GPAGCARIALTTHQPAPRALPAQPTAGLLALLLPLRPRLRILALLPARLRVRLPPRPALPIPRRTQPATGLPLPGRAQPASGARRSRPHHRQVRRSLRLQRARPRQAELRTLSSCQTFVNYLYVLK</sequence>
<protein>
    <submittedName>
        <fullName evidence="2">Marking-associated secreted protein</fullName>
    </submittedName>
</protein>
<feature type="compositionally biased region" description="Basic residues" evidence="1">
    <location>
        <begin position="84"/>
        <end position="104"/>
    </location>
</feature>
<name>I4DNC6_PAPXU</name>
<evidence type="ECO:0000256" key="1">
    <source>
        <dbReference type="SAM" id="MobiDB-lite"/>
    </source>
</evidence>
<organism evidence="2">
    <name type="scientific">Papilio xuthus</name>
    <name type="common">Asian swallowtail butterfly</name>
    <dbReference type="NCBI Taxonomy" id="66420"/>
    <lineage>
        <taxon>Eukaryota</taxon>
        <taxon>Metazoa</taxon>
        <taxon>Ecdysozoa</taxon>
        <taxon>Arthropoda</taxon>
        <taxon>Hexapoda</taxon>
        <taxon>Insecta</taxon>
        <taxon>Pterygota</taxon>
        <taxon>Neoptera</taxon>
        <taxon>Endopterygota</taxon>
        <taxon>Lepidoptera</taxon>
        <taxon>Glossata</taxon>
        <taxon>Ditrysia</taxon>
        <taxon>Papilionoidea</taxon>
        <taxon>Papilionidae</taxon>
        <taxon>Papilioninae</taxon>
        <taxon>Papilio</taxon>
    </lineage>
</organism>
<proteinExistence type="evidence at transcript level"/>
<accession>I4DNC6</accession>